<name>A0A1C3NML1_9XANT</name>
<evidence type="ECO:0000313" key="24">
    <source>
        <dbReference type="EMBL" id="SBV51625.1"/>
    </source>
</evidence>
<dbReference type="Proteomes" id="UP000239710">
    <property type="component" value="Unassembled WGS sequence"/>
</dbReference>
<dbReference type="GO" id="GO:0005524">
    <property type="term" value="F:ATP binding"/>
    <property type="evidence" value="ECO:0007669"/>
    <property type="project" value="UniProtKB-KW"/>
</dbReference>
<dbReference type="Pfam" id="PF13298">
    <property type="entry name" value="LigD_N"/>
    <property type="match status" value="1"/>
</dbReference>
<evidence type="ECO:0000256" key="2">
    <source>
        <dbReference type="ARBA" id="ARBA00012727"/>
    </source>
</evidence>
<evidence type="ECO:0000256" key="1">
    <source>
        <dbReference type="ARBA" id="ARBA00001936"/>
    </source>
</evidence>
<evidence type="ECO:0000256" key="8">
    <source>
        <dbReference type="ARBA" id="ARBA00022741"/>
    </source>
</evidence>
<evidence type="ECO:0000313" key="23">
    <source>
        <dbReference type="EMBL" id="PPV06366.1"/>
    </source>
</evidence>
<gene>
    <name evidence="23" type="primary">ligD</name>
    <name evidence="24" type="ORF">XBLMG947_2414</name>
    <name evidence="23" type="ORF">XbrCFBP1976_12385</name>
</gene>
<feature type="region of interest" description="Disordered" evidence="21">
    <location>
        <begin position="181"/>
        <end position="201"/>
    </location>
</feature>
<dbReference type="InterPro" id="IPR014144">
    <property type="entry name" value="LigD_PE_domain"/>
</dbReference>
<accession>A0A1C3NML1</accession>
<feature type="region of interest" description="Disordered" evidence="21">
    <location>
        <begin position="536"/>
        <end position="569"/>
    </location>
</feature>
<dbReference type="Gene3D" id="3.30.1490.70">
    <property type="match status" value="1"/>
</dbReference>
<evidence type="ECO:0000259" key="22">
    <source>
        <dbReference type="PROSITE" id="PS50160"/>
    </source>
</evidence>
<dbReference type="InterPro" id="IPR052171">
    <property type="entry name" value="NHEJ_LigD"/>
</dbReference>
<dbReference type="NCBIfam" id="TIGR02778">
    <property type="entry name" value="ligD_pol"/>
    <property type="match status" value="1"/>
</dbReference>
<evidence type="ECO:0000256" key="17">
    <source>
        <dbReference type="ARBA" id="ARBA00023211"/>
    </source>
</evidence>
<dbReference type="NCBIfam" id="TIGR02779">
    <property type="entry name" value="NHEJ_ligase_lig"/>
    <property type="match status" value="1"/>
</dbReference>
<keyword evidence="6" id="KW-0540">Nuclease</keyword>
<dbReference type="Gene3D" id="2.40.50.140">
    <property type="entry name" value="Nucleic acid-binding proteins"/>
    <property type="match status" value="1"/>
</dbReference>
<dbReference type="GO" id="GO:0006281">
    <property type="term" value="P:DNA repair"/>
    <property type="evidence" value="ECO:0007669"/>
    <property type="project" value="UniProtKB-KW"/>
</dbReference>
<dbReference type="Pfam" id="PF01068">
    <property type="entry name" value="DNA_ligase_A_M"/>
    <property type="match status" value="1"/>
</dbReference>
<keyword evidence="16" id="KW-0234">DNA repair</keyword>
<keyword evidence="12" id="KW-0067">ATP-binding</keyword>
<protein>
    <recommendedName>
        <fullName evidence="2">DNA ligase (ATP)</fullName>
        <ecNumber evidence="2">6.5.1.1</ecNumber>
    </recommendedName>
    <alternativeName>
        <fullName evidence="19">NHEJ DNA polymerase</fullName>
    </alternativeName>
</protein>
<dbReference type="OrthoDB" id="9802472at2"/>
<keyword evidence="3 24" id="KW-0436">Ligase</keyword>
<dbReference type="InterPro" id="IPR014143">
    <property type="entry name" value="NHEJ_ligase_prk"/>
</dbReference>
<evidence type="ECO:0000256" key="6">
    <source>
        <dbReference type="ARBA" id="ARBA00022722"/>
    </source>
</evidence>
<keyword evidence="10" id="KW-0378">Hydrolase</keyword>
<reference evidence="23 26" key="2">
    <citation type="submission" date="2016-08" db="EMBL/GenBank/DDBJ databases">
        <title>Evolution of the type three secretion system and type three effector repertoires in Xanthomonas.</title>
        <authorList>
            <person name="Merda D."/>
            <person name="Briand M."/>
            <person name="Bosis E."/>
            <person name="Rousseau C."/>
            <person name="Portier P."/>
            <person name="Jacques M.-A."/>
            <person name="Fischer-Le Saux M."/>
        </authorList>
    </citation>
    <scope>NUCLEOTIDE SEQUENCE [LARGE SCALE GENOMIC DNA]</scope>
    <source>
        <strain evidence="23 26">CFBP1976</strain>
    </source>
</reference>
<comment type="cofactor">
    <cofactor evidence="1">
        <name>Mn(2+)</name>
        <dbReference type="ChEBI" id="CHEBI:29035"/>
    </cofactor>
</comment>
<keyword evidence="13" id="KW-0239">DNA-directed DNA polymerase</keyword>
<proteinExistence type="predicted"/>
<keyword evidence="5" id="KW-0548">Nucleotidyltransferase</keyword>
<dbReference type="RefSeq" id="WP_065468921.1">
    <property type="nucleotide sequence ID" value="NZ_FLTX01000037.1"/>
</dbReference>
<evidence type="ECO:0000256" key="18">
    <source>
        <dbReference type="ARBA" id="ARBA00023268"/>
    </source>
</evidence>
<dbReference type="PROSITE" id="PS50160">
    <property type="entry name" value="DNA_LIGASE_A3"/>
    <property type="match status" value="1"/>
</dbReference>
<dbReference type="GO" id="GO:0046872">
    <property type="term" value="F:metal ion binding"/>
    <property type="evidence" value="ECO:0007669"/>
    <property type="project" value="UniProtKB-KW"/>
</dbReference>
<dbReference type="InterPro" id="IPR012309">
    <property type="entry name" value="DNA_ligase_ATP-dep_C"/>
</dbReference>
<evidence type="ECO:0000256" key="20">
    <source>
        <dbReference type="ARBA" id="ARBA00034003"/>
    </source>
</evidence>
<dbReference type="Proteomes" id="UP000092503">
    <property type="component" value="Unassembled WGS sequence"/>
</dbReference>
<dbReference type="GO" id="GO:0006310">
    <property type="term" value="P:DNA recombination"/>
    <property type="evidence" value="ECO:0007669"/>
    <property type="project" value="UniProtKB-KW"/>
</dbReference>
<reference evidence="24 25" key="1">
    <citation type="submission" date="2016-06" db="EMBL/GenBank/DDBJ databases">
        <authorList>
            <person name="Kjaerup R.B."/>
            <person name="Dalgaard T.S."/>
            <person name="Juul-Madsen H.R."/>
        </authorList>
    </citation>
    <scope>NUCLEOTIDE SEQUENCE [LARGE SCALE GENOMIC DNA]</scope>
    <source>
        <strain evidence="24">LMG947</strain>
    </source>
</reference>
<evidence type="ECO:0000256" key="9">
    <source>
        <dbReference type="ARBA" id="ARBA00022763"/>
    </source>
</evidence>
<dbReference type="EC" id="6.5.1.1" evidence="2"/>
<dbReference type="GO" id="GO:0003910">
    <property type="term" value="F:DNA ligase (ATP) activity"/>
    <property type="evidence" value="ECO:0007669"/>
    <property type="project" value="UniProtKB-EC"/>
</dbReference>
<dbReference type="NCBIfam" id="TIGR02776">
    <property type="entry name" value="NHEJ_ligase_prk"/>
    <property type="match status" value="1"/>
</dbReference>
<dbReference type="InterPro" id="IPR014146">
    <property type="entry name" value="LigD_ligase_dom"/>
</dbReference>
<dbReference type="InterPro" id="IPR012340">
    <property type="entry name" value="NA-bd_OB-fold"/>
</dbReference>
<dbReference type="EMBL" id="MDCE01000016">
    <property type="protein sequence ID" value="PPV06366.1"/>
    <property type="molecule type" value="Genomic_DNA"/>
</dbReference>
<dbReference type="InterPro" id="IPR033651">
    <property type="entry name" value="PaeLigD_Pol-like"/>
</dbReference>
<evidence type="ECO:0000256" key="15">
    <source>
        <dbReference type="ARBA" id="ARBA00023172"/>
    </source>
</evidence>
<dbReference type="Pfam" id="PF21686">
    <property type="entry name" value="LigD_Prim-Pol"/>
    <property type="match status" value="1"/>
</dbReference>
<dbReference type="GO" id="GO:0004527">
    <property type="term" value="F:exonuclease activity"/>
    <property type="evidence" value="ECO:0007669"/>
    <property type="project" value="UniProtKB-KW"/>
</dbReference>
<feature type="domain" description="ATP-dependent DNA ligase family profile" evidence="22">
    <location>
        <begin position="317"/>
        <end position="410"/>
    </location>
</feature>
<keyword evidence="4" id="KW-0808">Transferase</keyword>
<evidence type="ECO:0000256" key="11">
    <source>
        <dbReference type="ARBA" id="ARBA00022839"/>
    </source>
</evidence>
<dbReference type="Gene3D" id="3.90.920.10">
    <property type="entry name" value="DNA primase, PRIM domain"/>
    <property type="match status" value="1"/>
</dbReference>
<dbReference type="Gene3D" id="3.30.470.30">
    <property type="entry name" value="DNA ligase/mRNA capping enzyme"/>
    <property type="match status" value="1"/>
</dbReference>
<evidence type="ECO:0000256" key="13">
    <source>
        <dbReference type="ARBA" id="ARBA00022932"/>
    </source>
</evidence>
<evidence type="ECO:0000256" key="12">
    <source>
        <dbReference type="ARBA" id="ARBA00022840"/>
    </source>
</evidence>
<evidence type="ECO:0000256" key="10">
    <source>
        <dbReference type="ARBA" id="ARBA00022801"/>
    </source>
</evidence>
<dbReference type="EMBL" id="FLTX01000037">
    <property type="protein sequence ID" value="SBV51625.1"/>
    <property type="molecule type" value="Genomic_DNA"/>
</dbReference>
<evidence type="ECO:0000256" key="21">
    <source>
        <dbReference type="SAM" id="MobiDB-lite"/>
    </source>
</evidence>
<dbReference type="AlphaFoldDB" id="A0A1C3NML1"/>
<evidence type="ECO:0000256" key="4">
    <source>
        <dbReference type="ARBA" id="ARBA00022679"/>
    </source>
</evidence>
<dbReference type="CDD" id="cd07971">
    <property type="entry name" value="OBF_DNA_ligase_LigD"/>
    <property type="match status" value="1"/>
</dbReference>
<evidence type="ECO:0000256" key="7">
    <source>
        <dbReference type="ARBA" id="ARBA00022723"/>
    </source>
</evidence>
<keyword evidence="7" id="KW-0479">Metal-binding</keyword>
<dbReference type="NCBIfam" id="TIGR02777">
    <property type="entry name" value="LigD_PE_dom"/>
    <property type="match status" value="1"/>
</dbReference>
<dbReference type="InterPro" id="IPR012310">
    <property type="entry name" value="DNA_ligase_ATP-dep_cent"/>
</dbReference>
<evidence type="ECO:0000256" key="16">
    <source>
        <dbReference type="ARBA" id="ARBA00023204"/>
    </source>
</evidence>
<dbReference type="STRING" id="56449.XBLMG947_2414"/>
<dbReference type="GO" id="GO:0003887">
    <property type="term" value="F:DNA-directed DNA polymerase activity"/>
    <property type="evidence" value="ECO:0007669"/>
    <property type="project" value="UniProtKB-KW"/>
</dbReference>
<evidence type="ECO:0000256" key="14">
    <source>
        <dbReference type="ARBA" id="ARBA00023125"/>
    </source>
</evidence>
<dbReference type="PANTHER" id="PTHR42705:SF2">
    <property type="entry name" value="BIFUNCTIONAL NON-HOMOLOGOUS END JOINING PROTEIN LIGD"/>
    <property type="match status" value="1"/>
</dbReference>
<dbReference type="Pfam" id="PF04679">
    <property type="entry name" value="DNA_ligase_A_C"/>
    <property type="match status" value="1"/>
</dbReference>
<evidence type="ECO:0000256" key="5">
    <source>
        <dbReference type="ARBA" id="ARBA00022695"/>
    </source>
</evidence>
<evidence type="ECO:0000256" key="19">
    <source>
        <dbReference type="ARBA" id="ARBA00029943"/>
    </source>
</evidence>
<keyword evidence="15" id="KW-0233">DNA recombination</keyword>
<keyword evidence="17" id="KW-0464">Manganese</keyword>
<evidence type="ECO:0000313" key="26">
    <source>
        <dbReference type="Proteomes" id="UP000239710"/>
    </source>
</evidence>
<organism evidence="24 25">
    <name type="scientific">Xanthomonas bromi</name>
    <dbReference type="NCBI Taxonomy" id="56449"/>
    <lineage>
        <taxon>Bacteria</taxon>
        <taxon>Pseudomonadati</taxon>
        <taxon>Pseudomonadota</taxon>
        <taxon>Gammaproteobacteria</taxon>
        <taxon>Lysobacterales</taxon>
        <taxon>Lysobacteraceae</taxon>
        <taxon>Xanthomonas</taxon>
    </lineage>
</organism>
<keyword evidence="26" id="KW-1185">Reference proteome</keyword>
<dbReference type="PANTHER" id="PTHR42705">
    <property type="entry name" value="BIFUNCTIONAL NON-HOMOLOGOUS END JOINING PROTEIN LIGD"/>
    <property type="match status" value="1"/>
</dbReference>
<keyword evidence="18" id="KW-0511">Multifunctional enzyme</keyword>
<keyword evidence="14" id="KW-0238">DNA-binding</keyword>
<dbReference type="CDD" id="cd04862">
    <property type="entry name" value="PaeLigD_Pol_like"/>
    <property type="match status" value="1"/>
</dbReference>
<evidence type="ECO:0000256" key="3">
    <source>
        <dbReference type="ARBA" id="ARBA00022598"/>
    </source>
</evidence>
<keyword evidence="11" id="KW-0269">Exonuclease</keyword>
<dbReference type="GO" id="GO:0003677">
    <property type="term" value="F:DNA binding"/>
    <property type="evidence" value="ECO:0007669"/>
    <property type="project" value="UniProtKB-KW"/>
</dbReference>
<comment type="catalytic activity">
    <reaction evidence="20">
        <text>ATP + (deoxyribonucleotide)n-3'-hydroxyl + 5'-phospho-(deoxyribonucleotide)m = (deoxyribonucleotide)n+m + AMP + diphosphate.</text>
        <dbReference type="EC" id="6.5.1.1"/>
    </reaction>
</comment>
<keyword evidence="8" id="KW-0547">Nucleotide-binding</keyword>
<evidence type="ECO:0000313" key="25">
    <source>
        <dbReference type="Proteomes" id="UP000092503"/>
    </source>
</evidence>
<dbReference type="InterPro" id="IPR014145">
    <property type="entry name" value="LigD_pol_dom"/>
</dbReference>
<keyword evidence="9" id="KW-0227">DNA damage</keyword>
<sequence length="875" mass="95996">MSLSEYRRKRSFDKTREPEPGKALPEGQRAIFVVQLHHASRRHYDFRLQVGDALKSWAVPKGPSYDPKVKRMAVEVEDHPVDYASFEGEIPKGEYGGGHVAQFDHGVWATTGDPESQLAKGHLRFELFGNKLKGGWHLVRSSKPARQPQWLLFKEDDGYAGTLEADDLLADVAAAPADDVRRAGAGKARRKSLTSVPTPAAKKRGTWAKQALALTNARRAEMQDAPFAPQLAKLGQAPPEGGQWLHEIKWDGYRILATVTDGKVRLWSRNALEWTDKTPEIAGAIQALGLRSAQIDGELIAGRGTREDFNLLQATLSGERQMPLALVAFDLLHLDGVDIADAPLRERKQLLQQVLEAAPNAQLAYSSHVEGDATEAFRVAGEQHFEGIISKRADRPYRGGRSDDWRKTKQLASQEYAVVGYTAPKGSRSGFGSLLLATPDPVHGWLYAGRVGSGFSDALMHGVSQQLKGGGRKPTAHIPTADTDLRSATWFAPRFVVEVFYRGIGGQQLLRQASFKALRPDKRIADLSDSDAADGSAAASASKRSVKTPVAKTAGTASTQAPKRAATRAAAATRKSAVAAPGSAVIPTLSSPTKLIYPDIRATKGDVWDYYQAVMDHLLPQIVGRPLSVIRCPSGAEKPCFFQKHHTAGLERVSSVKLTEETGTNAYYLVVEDAPGLLELVQFNALEFHPWGAHADRPDVADRVVFDLDPGPDVPFAEVKRAANDIRTLLAQLELESFLRVSGGKGLHVVVPLNPGCDWEVTKRFSKGFADALAQAEPQRFIATATKRLRNKRIFVDYLRNGRGATAVASYSLRGRQGAPVALPLPWSDLSKLQRADAFTLRDVPEKLRRRRKDPWADMDRVQQNLARWAEQDED</sequence>
<feature type="region of interest" description="Disordered" evidence="21">
    <location>
        <begin position="1"/>
        <end position="24"/>
    </location>
</feature>
<dbReference type="SUPFAM" id="SSF56091">
    <property type="entry name" value="DNA ligase/mRNA capping enzyme, catalytic domain"/>
    <property type="match status" value="1"/>
</dbReference>
<dbReference type="CDD" id="cd07906">
    <property type="entry name" value="Adenylation_DNA_ligase_LigD_LigC"/>
    <property type="match status" value="1"/>
</dbReference>
<dbReference type="SUPFAM" id="SSF50249">
    <property type="entry name" value="Nucleic acid-binding proteins"/>
    <property type="match status" value="1"/>
</dbReference>